<evidence type="ECO:0000313" key="3">
    <source>
        <dbReference type="Proteomes" id="UP000276542"/>
    </source>
</evidence>
<dbReference type="EMBL" id="QYRP01000002">
    <property type="protein sequence ID" value="RJS45956.1"/>
    <property type="molecule type" value="Genomic_DNA"/>
</dbReference>
<organism evidence="2 3">
    <name type="scientific">Nocardioides cavernaquae</name>
    <dbReference type="NCBI Taxonomy" id="2321396"/>
    <lineage>
        <taxon>Bacteria</taxon>
        <taxon>Bacillati</taxon>
        <taxon>Actinomycetota</taxon>
        <taxon>Actinomycetes</taxon>
        <taxon>Propionibacteriales</taxon>
        <taxon>Nocardioidaceae</taxon>
        <taxon>Nocardioides</taxon>
    </lineage>
</organism>
<keyword evidence="1" id="KW-0812">Transmembrane</keyword>
<dbReference type="Proteomes" id="UP000276542">
    <property type="component" value="Unassembled WGS sequence"/>
</dbReference>
<accession>A0A3A5H5I8</accession>
<keyword evidence="3" id="KW-1185">Reference proteome</keyword>
<protein>
    <submittedName>
        <fullName evidence="2">DUF393 domain-containing protein</fullName>
    </submittedName>
</protein>
<dbReference type="GO" id="GO:0015035">
    <property type="term" value="F:protein-disulfide reductase activity"/>
    <property type="evidence" value="ECO:0007669"/>
    <property type="project" value="InterPro"/>
</dbReference>
<dbReference type="AlphaFoldDB" id="A0A3A5H5I8"/>
<evidence type="ECO:0000256" key="1">
    <source>
        <dbReference type="SAM" id="Phobius"/>
    </source>
</evidence>
<keyword evidence="1" id="KW-1133">Transmembrane helix</keyword>
<evidence type="ECO:0000313" key="2">
    <source>
        <dbReference type="EMBL" id="RJS45956.1"/>
    </source>
</evidence>
<dbReference type="OrthoDB" id="9813713at2"/>
<reference evidence="3" key="1">
    <citation type="submission" date="2018-09" db="EMBL/GenBank/DDBJ databases">
        <authorList>
            <person name="Zhu H."/>
        </authorList>
    </citation>
    <scope>NUCLEOTIDE SEQUENCE [LARGE SCALE GENOMIC DNA]</scope>
    <source>
        <strain evidence="3">K1W22B-1</strain>
    </source>
</reference>
<name>A0A3A5H5I8_9ACTN</name>
<dbReference type="Pfam" id="PF04134">
    <property type="entry name" value="DCC1-like"/>
    <property type="match status" value="1"/>
</dbReference>
<sequence>MTGTVLYDADCGFCTTTAHWLERHGSCAVTPWQSVDLEALHLTVDDVTTAAWWLDSSGQATASGAQAVAAALRTCGPGYRLLGWLMTLPVLRLLAAVAYRWVAANRYRLPGSTDACRIDKPH</sequence>
<proteinExistence type="predicted"/>
<comment type="caution">
    <text evidence="2">The sequence shown here is derived from an EMBL/GenBank/DDBJ whole genome shotgun (WGS) entry which is preliminary data.</text>
</comment>
<dbReference type="InterPro" id="IPR007263">
    <property type="entry name" value="DCC1-like"/>
</dbReference>
<gene>
    <name evidence="2" type="ORF">D4739_06765</name>
</gene>
<keyword evidence="1" id="KW-0472">Membrane</keyword>
<feature type="transmembrane region" description="Helical" evidence="1">
    <location>
        <begin position="81"/>
        <end position="102"/>
    </location>
</feature>
<dbReference type="RefSeq" id="WP_120059856.1">
    <property type="nucleotide sequence ID" value="NZ_QYRP01000002.1"/>
</dbReference>